<proteinExistence type="predicted"/>
<dbReference type="GeneID" id="55614808"/>
<name>A0A482IG84_9CAUD</name>
<protein>
    <submittedName>
        <fullName evidence="1">Uncharacterized protein</fullName>
    </submittedName>
</protein>
<evidence type="ECO:0000313" key="1">
    <source>
        <dbReference type="EMBL" id="QBP06334.1"/>
    </source>
</evidence>
<sequence length="99" mass="11480">MKYTAADLIEMFPGYTDRPEAIDSLEMLFSTLEYVQIDECMLHFLMLDLSNAWKQAAESGYKRGYIDGQLQAWREARDTIKRTEVDVVEVEVFYQGGKV</sequence>
<dbReference type="KEGG" id="vg:55614808"/>
<accession>A0A482IG84</accession>
<dbReference type="Proteomes" id="UP000294655">
    <property type="component" value="Segment"/>
</dbReference>
<dbReference type="EMBL" id="MK580972">
    <property type="protein sequence ID" value="QBP06334.1"/>
    <property type="molecule type" value="Genomic_DNA"/>
</dbReference>
<reference evidence="1 2" key="1">
    <citation type="submission" date="2019-02" db="EMBL/GenBank/DDBJ databases">
        <authorList>
            <person name="He Y."/>
            <person name="Shi H."/>
            <person name="Li J."/>
            <person name="Sun Y."/>
        </authorList>
    </citation>
    <scope>NUCLEOTIDE SEQUENCE [LARGE SCALE GENOMIC DNA]</scope>
</reference>
<dbReference type="RefSeq" id="YP_009844484.1">
    <property type="nucleotide sequence ID" value="NC_048755.1"/>
</dbReference>
<evidence type="ECO:0000313" key="2">
    <source>
        <dbReference type="Proteomes" id="UP000294655"/>
    </source>
</evidence>
<organism evidence="1 2">
    <name type="scientific">Stenotrophomonas phage YB07</name>
    <dbReference type="NCBI Taxonomy" id="2555548"/>
    <lineage>
        <taxon>Viruses</taxon>
        <taxon>Duplodnaviria</taxon>
        <taxon>Heunggongvirae</taxon>
        <taxon>Uroviricota</taxon>
        <taxon>Caudoviricetes</taxon>
        <taxon>Menderavirus</taxon>
        <taxon>Menderavirus IMESM1</taxon>
    </lineage>
</organism>